<proteinExistence type="predicted"/>
<dbReference type="RefSeq" id="XP_037169839.1">
    <property type="nucleotide sequence ID" value="XM_037303192.1"/>
</dbReference>
<organism evidence="1 2">
    <name type="scientific">Letharia columbiana</name>
    <dbReference type="NCBI Taxonomy" id="112416"/>
    <lineage>
        <taxon>Eukaryota</taxon>
        <taxon>Fungi</taxon>
        <taxon>Dikarya</taxon>
        <taxon>Ascomycota</taxon>
        <taxon>Pezizomycotina</taxon>
        <taxon>Lecanoromycetes</taxon>
        <taxon>OSLEUM clade</taxon>
        <taxon>Lecanoromycetidae</taxon>
        <taxon>Lecanorales</taxon>
        <taxon>Lecanorineae</taxon>
        <taxon>Parmeliaceae</taxon>
        <taxon>Letharia</taxon>
    </lineage>
</organism>
<accession>A0A8H6L9K9</accession>
<reference evidence="1 2" key="1">
    <citation type="journal article" date="2020" name="Genomics">
        <title>Complete, high-quality genomes from long-read metagenomic sequencing of two wolf lichen thalli reveals enigmatic genome architecture.</title>
        <authorList>
            <person name="McKenzie S.K."/>
            <person name="Walston R.F."/>
            <person name="Allen J.L."/>
        </authorList>
    </citation>
    <scope>NUCLEOTIDE SEQUENCE [LARGE SCALE GENOMIC DNA]</scope>
    <source>
        <strain evidence="1">WasteWater2</strain>
    </source>
</reference>
<keyword evidence="2" id="KW-1185">Reference proteome</keyword>
<evidence type="ECO:0000313" key="2">
    <source>
        <dbReference type="Proteomes" id="UP000578531"/>
    </source>
</evidence>
<name>A0A8H6L9K9_9LECA</name>
<sequence>MRLGMSIEAADVKFEFSTSLKETQASVRSLATAVGRILGCSEDVSRRLASMEAGITGTDRCTATATLISSESSDDTSTISPLVQNTSDDLTAISQKPKSQFDPSVESEMYESRVYSRAIRRFSTLSLPSNTCFCPRDAVPFSH</sequence>
<comment type="caution">
    <text evidence="1">The sequence shown here is derived from an EMBL/GenBank/DDBJ whole genome shotgun (WGS) entry which is preliminary data.</text>
</comment>
<evidence type="ECO:0000313" key="1">
    <source>
        <dbReference type="EMBL" id="KAF6240580.1"/>
    </source>
</evidence>
<dbReference type="EMBL" id="JACCJC010000003">
    <property type="protein sequence ID" value="KAF6240580.1"/>
    <property type="molecule type" value="Genomic_DNA"/>
</dbReference>
<dbReference type="Proteomes" id="UP000578531">
    <property type="component" value="Unassembled WGS sequence"/>
</dbReference>
<dbReference type="GeneID" id="59282926"/>
<protein>
    <submittedName>
        <fullName evidence="1">Uncharacterized protein</fullName>
    </submittedName>
</protein>
<dbReference type="OrthoDB" id="5293609at2759"/>
<gene>
    <name evidence="1" type="ORF">HO173_001251</name>
</gene>
<dbReference type="AlphaFoldDB" id="A0A8H6L9K9"/>